<dbReference type="EMBL" id="QEKH01000055">
    <property type="protein sequence ID" value="PVY32246.1"/>
    <property type="molecule type" value="Genomic_DNA"/>
</dbReference>
<evidence type="ECO:0000313" key="4">
    <source>
        <dbReference type="Proteomes" id="UP000245959"/>
    </source>
</evidence>
<reference evidence="3 4" key="1">
    <citation type="submission" date="2018-04" db="EMBL/GenBank/DDBJ databases">
        <title>Genomic Encyclopedia of Type Strains, Phase IV (KMG-IV): sequencing the most valuable type-strain genomes for metagenomic binning, comparative biology and taxonomic classification.</title>
        <authorList>
            <person name="Goeker M."/>
        </authorList>
    </citation>
    <scope>NUCLEOTIDE SEQUENCE [LARGE SCALE GENOMIC DNA]</scope>
    <source>
        <strain evidence="3 4">DSM 14823</strain>
    </source>
</reference>
<keyword evidence="4" id="KW-1185">Reference proteome</keyword>
<feature type="domain" description="Glycoside hydrolase 123 catalytic" evidence="2">
    <location>
        <begin position="561"/>
        <end position="749"/>
    </location>
</feature>
<name>A0A2U1ABU4_9BACT</name>
<dbReference type="AlphaFoldDB" id="A0A2U1ABU4"/>
<dbReference type="InterPro" id="IPR025150">
    <property type="entry name" value="GH123_cat"/>
</dbReference>
<evidence type="ECO:0000259" key="2">
    <source>
        <dbReference type="Pfam" id="PF13320"/>
    </source>
</evidence>
<dbReference type="Pfam" id="PF13320">
    <property type="entry name" value="GH123_cat"/>
    <property type="match status" value="1"/>
</dbReference>
<dbReference type="InterPro" id="IPR013320">
    <property type="entry name" value="ConA-like_dom_sf"/>
</dbReference>
<sequence length="824" mass="93344">MAIRKIFPALIASGILSVAAGAGEASGIWNFDDRAKFLHSSVSELSLSGNAVPSRGIVGGGARFDGENHYLELAFTPETQPAEAMTVAFWFKAAPGSACFPAVRHRNSFFVANGGRGFSWYELTGTNGRAYDGYAHPRLLDYDEWYHFALVYDGKELAVYFDGRKIRSVNAEQCGPVKSGSTVMIGGRLARFNDKWLNFKGVMDEIEFLKYARTDWDRVRLLKMRERLRKLGRQLAGQSAWRNHFEKFSAAVEECDSDETAKNILLPQAEALLKEGENLCHGTDAGFFVKAVSPMSRVMPDDIVLQPPTRKAQLSMAGNERENLQLLVFPQSAELRSFSVELPLGLKNPEGAPGEFEIRVSETDYSPLAGPSHWMYLYPAVPDKLIPRDVYSLDRKKFLPLWLEVKSGENTAPGIYSGEIRITGDNGKTLSLPLEVKVYDFVLPRRNIVPSIVSIWERDLQTYLQDGDAEGFMRLFTAYADMVLEHRLNPVVMHQGDLVAGWLRDTVYPNYRVSPDGKAEINWKYYDRLVSRLREKGLSTVVTGPYYRDADIWKNSKNQDAVWREVARHARENGYLEEAVAYPIDEWSMQHLDEINRIGEMVKNNAPGVRWLITFGSQNSPLPEIKNVGLWIPQFHWVNMPEMRKSQKAGIPVWSYVCTGPQFPVPNLHQDTPPAGIRMVPVANFRFGFDGILHWAVNFNTGKNARPVTEYGAGEGRYIYADENGMPVPTVRLKLFADGMEDWTVMEMLKRRNPEMHREMLAELSELIPGKDFDPDMKITATSPSEATYQTFMDTDAFYPVMTHPEKYLEWREKLYEALSSLSK</sequence>
<comment type="caution">
    <text evidence="3">The sequence shown here is derived from an EMBL/GenBank/DDBJ whole genome shotgun (WGS) entry which is preliminary data.</text>
</comment>
<gene>
    <name evidence="3" type="ORF">C8D82_1553</name>
</gene>
<dbReference type="RefSeq" id="WP_165833216.1">
    <property type="nucleotide sequence ID" value="NZ_CABMMC010000052.1"/>
</dbReference>
<evidence type="ECO:0000256" key="1">
    <source>
        <dbReference type="SAM" id="SignalP"/>
    </source>
</evidence>
<dbReference type="SUPFAM" id="SSF49899">
    <property type="entry name" value="Concanavalin A-like lectins/glucanases"/>
    <property type="match status" value="1"/>
</dbReference>
<feature type="signal peptide" evidence="1">
    <location>
        <begin position="1"/>
        <end position="22"/>
    </location>
</feature>
<evidence type="ECO:0000313" key="3">
    <source>
        <dbReference type="EMBL" id="PVY32246.1"/>
    </source>
</evidence>
<dbReference type="Pfam" id="PF13385">
    <property type="entry name" value="Laminin_G_3"/>
    <property type="match status" value="1"/>
</dbReference>
<keyword evidence="1" id="KW-0732">Signal</keyword>
<organism evidence="3 4">
    <name type="scientific">Victivallis vadensis</name>
    <dbReference type="NCBI Taxonomy" id="172901"/>
    <lineage>
        <taxon>Bacteria</taxon>
        <taxon>Pseudomonadati</taxon>
        <taxon>Lentisphaerota</taxon>
        <taxon>Lentisphaeria</taxon>
        <taxon>Victivallales</taxon>
        <taxon>Victivallaceae</taxon>
        <taxon>Victivallis</taxon>
    </lineage>
</organism>
<proteinExistence type="predicted"/>
<accession>A0A2U1ABU4</accession>
<dbReference type="Gene3D" id="2.60.120.200">
    <property type="match status" value="1"/>
</dbReference>
<feature type="chain" id="PRO_5015563676" evidence="1">
    <location>
        <begin position="23"/>
        <end position="824"/>
    </location>
</feature>
<protein>
    <submittedName>
        <fullName evidence="3">Uncharacterized protein DUF4091</fullName>
    </submittedName>
</protein>
<dbReference type="Proteomes" id="UP000245959">
    <property type="component" value="Unassembled WGS sequence"/>
</dbReference>